<dbReference type="GO" id="GO:0051267">
    <property type="term" value="F:CP2 mannose-ethanolamine phosphotransferase activity"/>
    <property type="evidence" value="ECO:0007669"/>
    <property type="project" value="TreeGrafter"/>
</dbReference>
<evidence type="ECO:0000313" key="5">
    <source>
        <dbReference type="WBParaSite" id="ECPE_0001237701-mRNA-1"/>
    </source>
</evidence>
<proteinExistence type="predicted"/>
<dbReference type="WBParaSite" id="ECPE_0001237701-mRNA-1">
    <property type="protein sequence ID" value="ECPE_0001237701-mRNA-1"/>
    <property type="gene ID" value="ECPE_0001237701"/>
</dbReference>
<dbReference type="GO" id="GO:0005789">
    <property type="term" value="C:endoplasmic reticulum membrane"/>
    <property type="evidence" value="ECO:0007669"/>
    <property type="project" value="TreeGrafter"/>
</dbReference>
<dbReference type="GO" id="GO:0006506">
    <property type="term" value="P:GPI anchor biosynthetic process"/>
    <property type="evidence" value="ECO:0007669"/>
    <property type="project" value="InterPro"/>
</dbReference>
<gene>
    <name evidence="3" type="ORF">ECPE_LOCUS12342</name>
</gene>
<keyword evidence="1" id="KW-0472">Membrane</keyword>
<organism evidence="5">
    <name type="scientific">Echinostoma caproni</name>
    <dbReference type="NCBI Taxonomy" id="27848"/>
    <lineage>
        <taxon>Eukaryota</taxon>
        <taxon>Metazoa</taxon>
        <taxon>Spiralia</taxon>
        <taxon>Lophotrochozoa</taxon>
        <taxon>Platyhelminthes</taxon>
        <taxon>Trematoda</taxon>
        <taxon>Digenea</taxon>
        <taxon>Plagiorchiida</taxon>
        <taxon>Echinostomata</taxon>
        <taxon>Echinostomatoidea</taxon>
        <taxon>Echinostomatidae</taxon>
        <taxon>Echinostoma</taxon>
    </lineage>
</organism>
<dbReference type="AlphaFoldDB" id="A0A183AZF6"/>
<dbReference type="OrthoDB" id="272139at2759"/>
<evidence type="ECO:0000313" key="3">
    <source>
        <dbReference type="EMBL" id="VDP89614.1"/>
    </source>
</evidence>
<dbReference type="PANTHER" id="PTHR23072">
    <property type="entry name" value="PHOSPHATIDYLINOSITOL GLYCAN-RELATED"/>
    <property type="match status" value="1"/>
</dbReference>
<dbReference type="EMBL" id="UZAN01052664">
    <property type="protein sequence ID" value="VDP89614.1"/>
    <property type="molecule type" value="Genomic_DNA"/>
</dbReference>
<dbReference type="InterPro" id="IPR045687">
    <property type="entry name" value="PIGG/GPI7_C"/>
</dbReference>
<feature type="domain" description="GPI ethanolamine phosphate transferase 2 C-terminal" evidence="2">
    <location>
        <begin position="33"/>
        <end position="165"/>
    </location>
</feature>
<protein>
    <submittedName>
        <fullName evidence="5">PIGO_PIGG domain-containing protein</fullName>
    </submittedName>
</protein>
<reference evidence="3 4" key="2">
    <citation type="submission" date="2018-11" db="EMBL/GenBank/DDBJ databases">
        <authorList>
            <consortium name="Pathogen Informatics"/>
        </authorList>
    </citation>
    <scope>NUCLEOTIDE SEQUENCE [LARGE SCALE GENOMIC DNA]</scope>
    <source>
        <strain evidence="3 4">Egypt</strain>
    </source>
</reference>
<evidence type="ECO:0000256" key="1">
    <source>
        <dbReference type="SAM" id="Phobius"/>
    </source>
</evidence>
<accession>A0A183AZF6</accession>
<feature type="transmembrane region" description="Helical" evidence="1">
    <location>
        <begin position="132"/>
        <end position="151"/>
    </location>
</feature>
<feature type="transmembrane region" description="Helical" evidence="1">
    <location>
        <begin position="163"/>
        <end position="183"/>
    </location>
</feature>
<dbReference type="PANTHER" id="PTHR23072:SF0">
    <property type="entry name" value="GPI ETHANOLAMINE PHOSPHATE TRANSFERASE 2"/>
    <property type="match status" value="1"/>
</dbReference>
<reference evidence="5" key="1">
    <citation type="submission" date="2016-06" db="UniProtKB">
        <authorList>
            <consortium name="WormBaseParasite"/>
        </authorList>
    </citation>
    <scope>IDENTIFICATION</scope>
</reference>
<keyword evidence="1" id="KW-0812">Transmembrane</keyword>
<feature type="transmembrane region" description="Helical" evidence="1">
    <location>
        <begin position="33"/>
        <end position="55"/>
    </location>
</feature>
<keyword evidence="1" id="KW-1133">Transmembrane helix</keyword>
<feature type="transmembrane region" description="Helical" evidence="1">
    <location>
        <begin position="61"/>
        <end position="82"/>
    </location>
</feature>
<name>A0A183AZF6_9TREM</name>
<feature type="transmembrane region" description="Helical" evidence="1">
    <location>
        <begin position="195"/>
        <end position="217"/>
    </location>
</feature>
<dbReference type="Proteomes" id="UP000272942">
    <property type="component" value="Unassembled WGS sequence"/>
</dbReference>
<dbReference type="Pfam" id="PF19316">
    <property type="entry name" value="PIGO_PIGG"/>
    <property type="match status" value="1"/>
</dbReference>
<evidence type="ECO:0000259" key="2">
    <source>
        <dbReference type="Pfam" id="PF19316"/>
    </source>
</evidence>
<keyword evidence="4" id="KW-1185">Reference proteome</keyword>
<sequence>MRVSCTPVNIYDRRYDSAQVKSVELFSLHSAKLVSTVAAVLLILQTFSLGGSSFAEEEHQFWYYFSTSLLILSGGMIGLGCPSWTLKRSGFRDLLIVLLLDRVLLRRLHQTGSKWIHLEDLSDWLNRPEHSIWLWLSLIVGWFTLLLQRTMAIRRYSANRHPLRFVCSLPVLSLTLITFGQLAYRWAVASTKSEWSVITARLVYSFLVIDCLVLWYWRRSNRLTTELLVSKSSSSPDWTQNSFDVLHPIGTFPLLICLLGRPSVSLLWIGVIWKEYFLASVMQRLWDRSKWSEAQPSRWHLSCCWLLYWIQGWTTYFEQVSWFFNS</sequence>
<dbReference type="InterPro" id="IPR039527">
    <property type="entry name" value="PIGG/GPI7"/>
</dbReference>
<evidence type="ECO:0000313" key="4">
    <source>
        <dbReference type="Proteomes" id="UP000272942"/>
    </source>
</evidence>